<dbReference type="HOGENOM" id="CLU_1185084_0_0_1"/>
<feature type="region of interest" description="Disordered" evidence="1">
    <location>
        <begin position="166"/>
        <end position="211"/>
    </location>
</feature>
<gene>
    <name evidence="2" type="ORF">GALMADRAFT_148979</name>
</gene>
<name>A0A067S5F3_GALM3</name>
<evidence type="ECO:0000313" key="3">
    <source>
        <dbReference type="Proteomes" id="UP000027222"/>
    </source>
</evidence>
<dbReference type="Proteomes" id="UP000027222">
    <property type="component" value="Unassembled WGS sequence"/>
</dbReference>
<sequence>MTKNPEFLRPALPRPDQQRLQSWPETNYAKGRQTASRAPRFKHGEREERLPPTSRIHRRHSSSPTKPPRRRRTCTAGRGAYASPLCLTRPHSRRIASTIEPRPRTHPLPPHRNSSRFRTSIQAAELPASNTRAREFRWLLASPHPSDVTLTAALWTQALVITPNARPLSTHASPQHDYDRQRDEDEGSTAQVDVVSNSESDERGGSGDHAAAAALRALANSDVRTTTAAGRRRQ</sequence>
<proteinExistence type="predicted"/>
<feature type="compositionally biased region" description="Polar residues" evidence="1">
    <location>
        <begin position="188"/>
        <end position="198"/>
    </location>
</feature>
<evidence type="ECO:0000256" key="1">
    <source>
        <dbReference type="SAM" id="MobiDB-lite"/>
    </source>
</evidence>
<protein>
    <submittedName>
        <fullName evidence="2">Uncharacterized protein</fullName>
    </submittedName>
</protein>
<feature type="compositionally biased region" description="Basic and acidic residues" evidence="1">
    <location>
        <begin position="174"/>
        <end position="183"/>
    </location>
</feature>
<evidence type="ECO:0000313" key="2">
    <source>
        <dbReference type="EMBL" id="KDR65112.1"/>
    </source>
</evidence>
<reference evidence="3" key="1">
    <citation type="journal article" date="2014" name="Proc. Natl. Acad. Sci. U.S.A.">
        <title>Extensive sampling of basidiomycete genomes demonstrates inadequacy of the white-rot/brown-rot paradigm for wood decay fungi.</title>
        <authorList>
            <person name="Riley R."/>
            <person name="Salamov A.A."/>
            <person name="Brown D.W."/>
            <person name="Nagy L.G."/>
            <person name="Floudas D."/>
            <person name="Held B.W."/>
            <person name="Levasseur A."/>
            <person name="Lombard V."/>
            <person name="Morin E."/>
            <person name="Otillar R."/>
            <person name="Lindquist E.A."/>
            <person name="Sun H."/>
            <person name="LaButti K.M."/>
            <person name="Schmutz J."/>
            <person name="Jabbour D."/>
            <person name="Luo H."/>
            <person name="Baker S.E."/>
            <person name="Pisabarro A.G."/>
            <person name="Walton J.D."/>
            <person name="Blanchette R.A."/>
            <person name="Henrissat B."/>
            <person name="Martin F."/>
            <person name="Cullen D."/>
            <person name="Hibbett D.S."/>
            <person name="Grigoriev I.V."/>
        </authorList>
    </citation>
    <scope>NUCLEOTIDE SEQUENCE [LARGE SCALE GENOMIC DNA]</scope>
    <source>
        <strain evidence="3">CBS 339.88</strain>
    </source>
</reference>
<feature type="compositionally biased region" description="Basic residues" evidence="1">
    <location>
        <begin position="55"/>
        <end position="73"/>
    </location>
</feature>
<organism evidence="2 3">
    <name type="scientific">Galerina marginata (strain CBS 339.88)</name>
    <dbReference type="NCBI Taxonomy" id="685588"/>
    <lineage>
        <taxon>Eukaryota</taxon>
        <taxon>Fungi</taxon>
        <taxon>Dikarya</taxon>
        <taxon>Basidiomycota</taxon>
        <taxon>Agaricomycotina</taxon>
        <taxon>Agaricomycetes</taxon>
        <taxon>Agaricomycetidae</taxon>
        <taxon>Agaricales</taxon>
        <taxon>Agaricineae</taxon>
        <taxon>Strophariaceae</taxon>
        <taxon>Galerina</taxon>
    </lineage>
</organism>
<accession>A0A067S5F3</accession>
<feature type="region of interest" description="Disordered" evidence="1">
    <location>
        <begin position="94"/>
        <end position="116"/>
    </location>
</feature>
<dbReference type="AlphaFoldDB" id="A0A067S5F3"/>
<feature type="region of interest" description="Disordered" evidence="1">
    <location>
        <begin position="1"/>
        <end position="74"/>
    </location>
</feature>
<keyword evidence="3" id="KW-1185">Reference proteome</keyword>
<dbReference type="EMBL" id="KL142519">
    <property type="protein sequence ID" value="KDR65112.1"/>
    <property type="molecule type" value="Genomic_DNA"/>
</dbReference>